<organism evidence="2 3">
    <name type="scientific">Symbiodinium microadriaticum</name>
    <name type="common">Dinoflagellate</name>
    <name type="synonym">Zooxanthella microadriatica</name>
    <dbReference type="NCBI Taxonomy" id="2951"/>
    <lineage>
        <taxon>Eukaryota</taxon>
        <taxon>Sar</taxon>
        <taxon>Alveolata</taxon>
        <taxon>Dinophyceae</taxon>
        <taxon>Suessiales</taxon>
        <taxon>Symbiodiniaceae</taxon>
        <taxon>Symbiodinium</taxon>
    </lineage>
</organism>
<dbReference type="NCBIfam" id="NF041278">
    <property type="entry name" value="CmcJ_NvfI_EfuI"/>
    <property type="match status" value="1"/>
</dbReference>
<evidence type="ECO:0000313" key="2">
    <source>
        <dbReference type="EMBL" id="OLP84896.1"/>
    </source>
</evidence>
<dbReference type="Proteomes" id="UP000186817">
    <property type="component" value="Unassembled WGS sequence"/>
</dbReference>
<comment type="similarity">
    <text evidence="1">Belongs to the asaB hydroxylase/desaturase family.</text>
</comment>
<keyword evidence="3" id="KW-1185">Reference proteome</keyword>
<reference evidence="2 3" key="1">
    <citation type="submission" date="2016-02" db="EMBL/GenBank/DDBJ databases">
        <title>Genome analysis of coral dinoflagellate symbionts highlights evolutionary adaptations to a symbiotic lifestyle.</title>
        <authorList>
            <person name="Aranda M."/>
            <person name="Li Y."/>
            <person name="Liew Y.J."/>
            <person name="Baumgarten S."/>
            <person name="Simakov O."/>
            <person name="Wilson M."/>
            <person name="Piel J."/>
            <person name="Ashoor H."/>
            <person name="Bougouffa S."/>
            <person name="Bajic V.B."/>
            <person name="Ryu T."/>
            <person name="Ravasi T."/>
            <person name="Bayer T."/>
            <person name="Micklem G."/>
            <person name="Kim H."/>
            <person name="Bhak J."/>
            <person name="Lajeunesse T.C."/>
            <person name="Voolstra C.R."/>
        </authorList>
    </citation>
    <scope>NUCLEOTIDE SEQUENCE [LARGE SCALE GENOMIC DNA]</scope>
    <source>
        <strain evidence="2 3">CCMP2467</strain>
    </source>
</reference>
<comment type="caution">
    <text evidence="2">The sequence shown here is derived from an EMBL/GenBank/DDBJ whole genome shotgun (WGS) entry which is preliminary data.</text>
</comment>
<sequence length="182" mass="20535">MNHTKGGAKCQQPAGMVHNDYTLTGGPLRFDQLGQPPKKNDSIQKAEPALSEAIVKAGRTGRWAIINLWRNIRDKPVQVYPLACCDARSTSPEDLCVFEIHYADRVGENYFAVSSPEHRWYYYPDMRKDEVLLLKQWDSEGSLSGGTRAPFTLHSAFDDPSSPADAEDRESMEVRCVCVWEK</sequence>
<dbReference type="AlphaFoldDB" id="A0A1Q9CPQ7"/>
<dbReference type="PANTHER" id="PTHR34598:SF3">
    <property type="entry name" value="OXIDOREDUCTASE AN1597"/>
    <property type="match status" value="1"/>
</dbReference>
<proteinExistence type="inferred from homology"/>
<evidence type="ECO:0000313" key="3">
    <source>
        <dbReference type="Proteomes" id="UP000186817"/>
    </source>
</evidence>
<protein>
    <recommendedName>
        <fullName evidence="4">Methyltransferase</fullName>
    </recommendedName>
</protein>
<dbReference type="EMBL" id="LSRX01001009">
    <property type="protein sequence ID" value="OLP84896.1"/>
    <property type="molecule type" value="Genomic_DNA"/>
</dbReference>
<evidence type="ECO:0008006" key="4">
    <source>
        <dbReference type="Google" id="ProtNLM"/>
    </source>
</evidence>
<dbReference type="PANTHER" id="PTHR34598">
    <property type="entry name" value="BLL6449 PROTEIN"/>
    <property type="match status" value="1"/>
</dbReference>
<evidence type="ECO:0000256" key="1">
    <source>
        <dbReference type="ARBA" id="ARBA00023604"/>
    </source>
</evidence>
<name>A0A1Q9CPQ7_SYMMI</name>
<dbReference type="GO" id="GO:0016491">
    <property type="term" value="F:oxidoreductase activity"/>
    <property type="evidence" value="ECO:0007669"/>
    <property type="project" value="InterPro"/>
</dbReference>
<accession>A0A1Q9CPQ7</accession>
<dbReference type="OrthoDB" id="412788at2759"/>
<gene>
    <name evidence="2" type="ORF">AK812_SmicGene34184</name>
</gene>
<dbReference type="OMA" id="KPWAKVD"/>
<dbReference type="InterPro" id="IPR044053">
    <property type="entry name" value="AsaB-like"/>
</dbReference>